<name>A0ABT0LB43_9GAMM</name>
<evidence type="ECO:0000256" key="1">
    <source>
        <dbReference type="ARBA" id="ARBA00004571"/>
    </source>
</evidence>
<dbReference type="Gene3D" id="2.40.160.10">
    <property type="entry name" value="Porin"/>
    <property type="match status" value="1"/>
</dbReference>
<accession>A0ABT0LB43</accession>
<evidence type="ECO:0000259" key="12">
    <source>
        <dbReference type="Pfam" id="PF13609"/>
    </source>
</evidence>
<evidence type="ECO:0000256" key="5">
    <source>
        <dbReference type="ARBA" id="ARBA00022692"/>
    </source>
</evidence>
<sequence length="351" mass="38290">MSKLTLLVPMASIVCLLSSTSYADDITFFGEMNNSIVNSNTAYGTRNDKSGTSIENWAAIGIKGSEGITNDVSIIYKMSFQVYNASTDGSSTPIEAYNTYLGLGSNQFGTVLVGRNNTVFKSSEGNIDLFNGSNADINNLVAGQTRSADGIWYYSPKLADLITLNATYLMAANQSTDNTVDINSQYALSATLGDKHFNDQKYYLSASYNNGISSVNAYRGVSQFKLGQFTVGGLYQYTKSLTITESDMKGYSYFLNLMYSFDNINLKAEYGSDNSGLGYYFKNATGGSGTDRSTFSNVKMSQITLGADYILSNSTTLYTHYSLYKGSYNLSNTQVSLSNDNIMTVGVDYHF</sequence>
<comment type="subcellular location">
    <subcellularLocation>
        <location evidence="1">Cell outer membrane</location>
        <topology evidence="1">Multi-pass membrane protein</topology>
    </subcellularLocation>
</comment>
<dbReference type="EMBL" id="JAKIKS010000026">
    <property type="protein sequence ID" value="MCL1124572.1"/>
    <property type="molecule type" value="Genomic_DNA"/>
</dbReference>
<evidence type="ECO:0000256" key="7">
    <source>
        <dbReference type="ARBA" id="ARBA00023065"/>
    </source>
</evidence>
<dbReference type="InterPro" id="IPR050298">
    <property type="entry name" value="Gram-neg_bact_OMP"/>
</dbReference>
<dbReference type="RefSeq" id="WP_248939850.1">
    <property type="nucleotide sequence ID" value="NZ_JAKIKS010000026.1"/>
</dbReference>
<dbReference type="InterPro" id="IPR023614">
    <property type="entry name" value="Porin_dom_sf"/>
</dbReference>
<dbReference type="Proteomes" id="UP001203423">
    <property type="component" value="Unassembled WGS sequence"/>
</dbReference>
<evidence type="ECO:0000256" key="3">
    <source>
        <dbReference type="ARBA" id="ARBA00022448"/>
    </source>
</evidence>
<keyword evidence="10" id="KW-0998">Cell outer membrane</keyword>
<keyword evidence="4" id="KW-1134">Transmembrane beta strand</keyword>
<keyword evidence="5" id="KW-0812">Transmembrane</keyword>
<dbReference type="PANTHER" id="PTHR34501">
    <property type="entry name" value="PROTEIN YDDL-RELATED"/>
    <property type="match status" value="1"/>
</dbReference>
<keyword evidence="9" id="KW-0472">Membrane</keyword>
<evidence type="ECO:0000313" key="13">
    <source>
        <dbReference type="EMBL" id="MCL1124572.1"/>
    </source>
</evidence>
<evidence type="ECO:0000256" key="6">
    <source>
        <dbReference type="ARBA" id="ARBA00022729"/>
    </source>
</evidence>
<keyword evidence="8" id="KW-0626">Porin</keyword>
<dbReference type="SUPFAM" id="SSF56935">
    <property type="entry name" value="Porins"/>
    <property type="match status" value="1"/>
</dbReference>
<reference evidence="13 14" key="1">
    <citation type="submission" date="2022-01" db="EMBL/GenBank/DDBJ databases">
        <title>Whole genome-based taxonomy of the Shewanellaceae.</title>
        <authorList>
            <person name="Martin-Rodriguez A.J."/>
        </authorList>
    </citation>
    <scope>NUCLEOTIDE SEQUENCE [LARGE SCALE GENOMIC DNA]</scope>
    <source>
        <strain evidence="13 14">DSM 17177</strain>
    </source>
</reference>
<dbReference type="Pfam" id="PF13609">
    <property type="entry name" value="Porin_4"/>
    <property type="match status" value="1"/>
</dbReference>
<evidence type="ECO:0000313" key="14">
    <source>
        <dbReference type="Proteomes" id="UP001203423"/>
    </source>
</evidence>
<keyword evidence="3" id="KW-0813">Transport</keyword>
<dbReference type="PANTHER" id="PTHR34501:SF9">
    <property type="entry name" value="MAJOR OUTER MEMBRANE PROTEIN P.IA"/>
    <property type="match status" value="1"/>
</dbReference>
<keyword evidence="6 11" id="KW-0732">Signal</keyword>
<evidence type="ECO:0000256" key="4">
    <source>
        <dbReference type="ARBA" id="ARBA00022452"/>
    </source>
</evidence>
<evidence type="ECO:0000256" key="9">
    <source>
        <dbReference type="ARBA" id="ARBA00023136"/>
    </source>
</evidence>
<comment type="subunit">
    <text evidence="2">Homotrimer.</text>
</comment>
<evidence type="ECO:0000256" key="10">
    <source>
        <dbReference type="ARBA" id="ARBA00023237"/>
    </source>
</evidence>
<proteinExistence type="predicted"/>
<gene>
    <name evidence="13" type="ORF">L2764_08800</name>
</gene>
<dbReference type="CDD" id="cd00342">
    <property type="entry name" value="gram_neg_porins"/>
    <property type="match status" value="1"/>
</dbReference>
<feature type="signal peptide" evidence="11">
    <location>
        <begin position="1"/>
        <end position="23"/>
    </location>
</feature>
<comment type="caution">
    <text evidence="13">The sequence shown here is derived from an EMBL/GenBank/DDBJ whole genome shotgun (WGS) entry which is preliminary data.</text>
</comment>
<evidence type="ECO:0000256" key="2">
    <source>
        <dbReference type="ARBA" id="ARBA00011233"/>
    </source>
</evidence>
<feature type="chain" id="PRO_5045641359" evidence="11">
    <location>
        <begin position="24"/>
        <end position="351"/>
    </location>
</feature>
<protein>
    <submittedName>
        <fullName evidence="13">Porin</fullName>
    </submittedName>
</protein>
<dbReference type="InterPro" id="IPR033900">
    <property type="entry name" value="Gram_neg_porin_domain"/>
</dbReference>
<keyword evidence="7" id="KW-0406">Ion transport</keyword>
<evidence type="ECO:0000256" key="11">
    <source>
        <dbReference type="SAM" id="SignalP"/>
    </source>
</evidence>
<organism evidence="13 14">
    <name type="scientific">Shewanella surugensis</name>
    <dbReference type="NCBI Taxonomy" id="212020"/>
    <lineage>
        <taxon>Bacteria</taxon>
        <taxon>Pseudomonadati</taxon>
        <taxon>Pseudomonadota</taxon>
        <taxon>Gammaproteobacteria</taxon>
        <taxon>Alteromonadales</taxon>
        <taxon>Shewanellaceae</taxon>
        <taxon>Shewanella</taxon>
    </lineage>
</organism>
<keyword evidence="14" id="KW-1185">Reference proteome</keyword>
<feature type="domain" description="Porin" evidence="12">
    <location>
        <begin position="13"/>
        <end position="326"/>
    </location>
</feature>
<evidence type="ECO:0000256" key="8">
    <source>
        <dbReference type="ARBA" id="ARBA00023114"/>
    </source>
</evidence>